<dbReference type="GO" id="GO:0016149">
    <property type="term" value="F:translation release factor activity, codon specific"/>
    <property type="evidence" value="ECO:0007669"/>
    <property type="project" value="UniProtKB-UniRule"/>
</dbReference>
<dbReference type="InterPro" id="IPR000352">
    <property type="entry name" value="Pep_chain_release_fac_I"/>
</dbReference>
<dbReference type="GO" id="GO:0005737">
    <property type="term" value="C:cytoplasm"/>
    <property type="evidence" value="ECO:0007669"/>
    <property type="project" value="UniProtKB-SubCell"/>
</dbReference>
<accession>A0AAW6I666</accession>
<evidence type="ECO:0000256" key="4">
    <source>
        <dbReference type="ARBA" id="ARBA00022917"/>
    </source>
</evidence>
<dbReference type="InterPro" id="IPR045853">
    <property type="entry name" value="Pep_chain_release_fac_I_sf"/>
</dbReference>
<dbReference type="Gene3D" id="1.20.58.410">
    <property type="entry name" value="Release factor"/>
    <property type="match status" value="1"/>
</dbReference>
<dbReference type="SMART" id="SM00937">
    <property type="entry name" value="PCRF"/>
    <property type="match status" value="1"/>
</dbReference>
<dbReference type="InterPro" id="IPR005139">
    <property type="entry name" value="PCRF"/>
</dbReference>
<gene>
    <name evidence="5 8" type="primary">prfB</name>
    <name evidence="8" type="ORF">PQG89_06360</name>
</gene>
<evidence type="ECO:0000256" key="3">
    <source>
        <dbReference type="ARBA" id="ARBA00022490"/>
    </source>
</evidence>
<dbReference type="PROSITE" id="PS00745">
    <property type="entry name" value="RF_PROK_I"/>
    <property type="match status" value="1"/>
</dbReference>
<sequence>MITSDQLHNVLEREQALRGYLDIDGKTIQLEEEELRTHDPGFWEDAKRAEVQMKKVKELKKWIELYNEVHAAAEELQLAYDYVKEGIVSEEEVDEAYGNAIQLVESLEFRNMLRQEADQMSCVLKINSGAGGTESQDWASMLLRMYTRWAEANGYKISVANYQEGDEAGIKTATLNIEGDYAYGYLKGENGVHRLVRVSPYNAQGKRMTSFASVFVTPLVDDTIEVKIDQAAISWDTFRSGGAGGQNVNKVESGVRLRYQFKDPYTGEEEEILIENTETRDQPKNRENAMRQLRSILYDKELQHRMEEQAKVEAGKKKIEWGSQIRSYVFDDRRVKDHRTNYQTSDVNGVMDGKIDDFIKAYLMEFGAEETAEK</sequence>
<comment type="caution">
    <text evidence="8">The sequence shown here is derived from an EMBL/GenBank/DDBJ whole genome shotgun (WGS) entry which is preliminary data.</text>
</comment>
<comment type="function">
    <text evidence="5">Peptide chain release factor 2 directs the termination of translation in response to the peptide chain termination codons UGA and UAA.</text>
</comment>
<dbReference type="EMBL" id="JAQPYX010000051">
    <property type="protein sequence ID" value="MDC7149056.1"/>
    <property type="molecule type" value="Genomic_DNA"/>
</dbReference>
<dbReference type="HAMAP" id="MF_00094">
    <property type="entry name" value="Rel_fac_2"/>
    <property type="match status" value="1"/>
</dbReference>
<comment type="similarity">
    <text evidence="1 5">Belongs to the prokaryotic/mitochondrial release factor family.</text>
</comment>
<dbReference type="GeneID" id="93409944"/>
<keyword evidence="2 5" id="KW-0488">Methylation</keyword>
<dbReference type="AlphaFoldDB" id="A0AAW6I666"/>
<evidence type="ECO:0000256" key="6">
    <source>
        <dbReference type="NCBIfam" id="TIGR00020"/>
    </source>
</evidence>
<dbReference type="FunFam" id="3.30.160.20:FF:000040">
    <property type="entry name" value="Peptide chain release factor 2"/>
    <property type="match status" value="1"/>
</dbReference>
<dbReference type="Gene3D" id="3.30.160.20">
    <property type="match status" value="1"/>
</dbReference>
<dbReference type="RefSeq" id="WP_129650280.1">
    <property type="nucleotide sequence ID" value="NZ_CABJAU010000012.1"/>
</dbReference>
<evidence type="ECO:0000256" key="5">
    <source>
        <dbReference type="HAMAP-Rule" id="MF_00094"/>
    </source>
</evidence>
<dbReference type="Pfam" id="PF00472">
    <property type="entry name" value="RF-1"/>
    <property type="match status" value="1"/>
</dbReference>
<feature type="modified residue" description="N5-methylglutamine" evidence="5">
    <location>
        <position position="246"/>
    </location>
</feature>
<comment type="PTM">
    <text evidence="5">Methylated by PrmC. Methylation increases the termination efficiency of RF2.</text>
</comment>
<dbReference type="PANTHER" id="PTHR43116">
    <property type="entry name" value="PEPTIDE CHAIN RELEASE FACTOR 2"/>
    <property type="match status" value="1"/>
</dbReference>
<dbReference type="Pfam" id="PF03462">
    <property type="entry name" value="PCRF"/>
    <property type="match status" value="1"/>
</dbReference>
<feature type="domain" description="Prokaryotic-type class I peptide chain release factors" evidence="7">
    <location>
        <begin position="239"/>
        <end position="255"/>
    </location>
</feature>
<comment type="subcellular location">
    <subcellularLocation>
        <location evidence="5">Cytoplasm</location>
    </subcellularLocation>
</comment>
<dbReference type="Proteomes" id="UP001213646">
    <property type="component" value="Unassembled WGS sequence"/>
</dbReference>
<dbReference type="InterPro" id="IPR004374">
    <property type="entry name" value="PrfB"/>
</dbReference>
<keyword evidence="3 5" id="KW-0963">Cytoplasm</keyword>
<dbReference type="SUPFAM" id="SSF75620">
    <property type="entry name" value="Release factor"/>
    <property type="match status" value="1"/>
</dbReference>
<dbReference type="Gene3D" id="3.30.70.1660">
    <property type="match status" value="1"/>
</dbReference>
<evidence type="ECO:0000313" key="8">
    <source>
        <dbReference type="EMBL" id="MDC7149056.1"/>
    </source>
</evidence>
<evidence type="ECO:0000256" key="1">
    <source>
        <dbReference type="ARBA" id="ARBA00010835"/>
    </source>
</evidence>
<reference evidence="8" key="1">
    <citation type="submission" date="2023-01" db="EMBL/GenBank/DDBJ databases">
        <title>Exploring GABA producing Bacteroides strains toward improving mental health.</title>
        <authorList>
            <person name="Yousuf B."/>
            <person name="Bouhlel N.E."/>
            <person name="Mottawea W."/>
            <person name="Hammami R."/>
        </authorList>
    </citation>
    <scope>NUCLEOTIDE SEQUENCE</scope>
    <source>
        <strain evidence="8">UO.H1047</strain>
    </source>
</reference>
<dbReference type="NCBIfam" id="TIGR00020">
    <property type="entry name" value="prfB"/>
    <property type="match status" value="1"/>
</dbReference>
<evidence type="ECO:0000259" key="7">
    <source>
        <dbReference type="PROSITE" id="PS00745"/>
    </source>
</evidence>
<organism evidence="8 9">
    <name type="scientific">Parabacteroides johnsonii</name>
    <dbReference type="NCBI Taxonomy" id="387661"/>
    <lineage>
        <taxon>Bacteria</taxon>
        <taxon>Pseudomonadati</taxon>
        <taxon>Bacteroidota</taxon>
        <taxon>Bacteroidia</taxon>
        <taxon>Bacteroidales</taxon>
        <taxon>Tannerellaceae</taxon>
        <taxon>Parabacteroides</taxon>
    </lineage>
</organism>
<keyword evidence="4 5" id="KW-0648">Protein biosynthesis</keyword>
<evidence type="ECO:0000256" key="2">
    <source>
        <dbReference type="ARBA" id="ARBA00022481"/>
    </source>
</evidence>
<dbReference type="PANTHER" id="PTHR43116:SF3">
    <property type="entry name" value="CLASS I PEPTIDE CHAIN RELEASE FACTOR"/>
    <property type="match status" value="1"/>
</dbReference>
<evidence type="ECO:0000313" key="9">
    <source>
        <dbReference type="Proteomes" id="UP001213646"/>
    </source>
</evidence>
<name>A0AAW6I666_9BACT</name>
<protein>
    <recommendedName>
        <fullName evidence="5 6">Peptide chain release factor 2</fullName>
        <shortName evidence="5">RF-2</shortName>
    </recommendedName>
</protein>
<proteinExistence type="inferred from homology"/>